<gene>
    <name evidence="9" type="ORF">NX778_20905</name>
</gene>
<dbReference type="SUPFAM" id="SSF46626">
    <property type="entry name" value="Cytochrome c"/>
    <property type="match status" value="1"/>
</dbReference>
<keyword evidence="3 6" id="KW-0479">Metal-binding</keyword>
<feature type="signal peptide" evidence="7">
    <location>
        <begin position="1"/>
        <end position="20"/>
    </location>
</feature>
<sequence length="128" mass="13910">MGAARWWLAALVLAASHAAAAPGQRLQKQGEQVYERCQACHSLETDRTGPRHCGLFGRRAGSVPGFAYSDAMKHADIVWTARTLDRFLANPAKMVPGTTMTYAGVTDAGERKALIAYLQQAARCKPQH</sequence>
<evidence type="ECO:0000259" key="8">
    <source>
        <dbReference type="PROSITE" id="PS51007"/>
    </source>
</evidence>
<name>A0ABT2D2R8_9BURK</name>
<keyword evidence="7" id="KW-0732">Signal</keyword>
<evidence type="ECO:0000256" key="6">
    <source>
        <dbReference type="PROSITE-ProRule" id="PRU00433"/>
    </source>
</evidence>
<dbReference type="PROSITE" id="PS51007">
    <property type="entry name" value="CYTC"/>
    <property type="match status" value="1"/>
</dbReference>
<feature type="domain" description="Cytochrome c" evidence="8">
    <location>
        <begin position="25"/>
        <end position="122"/>
    </location>
</feature>
<dbReference type="Pfam" id="PF00034">
    <property type="entry name" value="Cytochrom_C"/>
    <property type="match status" value="1"/>
</dbReference>
<evidence type="ECO:0000313" key="9">
    <source>
        <dbReference type="EMBL" id="MCS0660538.1"/>
    </source>
</evidence>
<dbReference type="Gene3D" id="1.10.760.10">
    <property type="entry name" value="Cytochrome c-like domain"/>
    <property type="match status" value="1"/>
</dbReference>
<evidence type="ECO:0000313" key="10">
    <source>
        <dbReference type="Proteomes" id="UP001204621"/>
    </source>
</evidence>
<organism evidence="9 10">
    <name type="scientific">Massilia terrae</name>
    <dbReference type="NCBI Taxonomy" id="1811224"/>
    <lineage>
        <taxon>Bacteria</taxon>
        <taxon>Pseudomonadati</taxon>
        <taxon>Pseudomonadota</taxon>
        <taxon>Betaproteobacteria</taxon>
        <taxon>Burkholderiales</taxon>
        <taxon>Oxalobacteraceae</taxon>
        <taxon>Telluria group</taxon>
        <taxon>Massilia</taxon>
    </lineage>
</organism>
<dbReference type="EMBL" id="JANUGU010000008">
    <property type="protein sequence ID" value="MCS0660538.1"/>
    <property type="molecule type" value="Genomic_DNA"/>
</dbReference>
<feature type="chain" id="PRO_5045996008" evidence="7">
    <location>
        <begin position="21"/>
        <end position="128"/>
    </location>
</feature>
<keyword evidence="10" id="KW-1185">Reference proteome</keyword>
<evidence type="ECO:0000256" key="3">
    <source>
        <dbReference type="ARBA" id="ARBA00022723"/>
    </source>
</evidence>
<accession>A0ABT2D2R8</accession>
<evidence type="ECO:0000256" key="5">
    <source>
        <dbReference type="ARBA" id="ARBA00023004"/>
    </source>
</evidence>
<comment type="caution">
    <text evidence="9">The sequence shown here is derived from an EMBL/GenBank/DDBJ whole genome shotgun (WGS) entry which is preliminary data.</text>
</comment>
<dbReference type="Proteomes" id="UP001204621">
    <property type="component" value="Unassembled WGS sequence"/>
</dbReference>
<dbReference type="PRINTS" id="PR00604">
    <property type="entry name" value="CYTCHRMECIAB"/>
</dbReference>
<dbReference type="InterPro" id="IPR036909">
    <property type="entry name" value="Cyt_c-like_dom_sf"/>
</dbReference>
<protein>
    <submittedName>
        <fullName evidence="9">C-type cytochrome</fullName>
    </submittedName>
</protein>
<proteinExistence type="predicted"/>
<keyword evidence="5 6" id="KW-0408">Iron</keyword>
<dbReference type="InterPro" id="IPR009056">
    <property type="entry name" value="Cyt_c-like_dom"/>
</dbReference>
<dbReference type="InterPro" id="IPR002327">
    <property type="entry name" value="Cyt_c_1A/1B"/>
</dbReference>
<evidence type="ECO:0000256" key="7">
    <source>
        <dbReference type="SAM" id="SignalP"/>
    </source>
</evidence>
<evidence type="ECO:0000256" key="2">
    <source>
        <dbReference type="ARBA" id="ARBA00022617"/>
    </source>
</evidence>
<keyword evidence="4" id="KW-0249">Electron transport</keyword>
<evidence type="ECO:0000256" key="4">
    <source>
        <dbReference type="ARBA" id="ARBA00022982"/>
    </source>
</evidence>
<keyword evidence="1" id="KW-0813">Transport</keyword>
<evidence type="ECO:0000256" key="1">
    <source>
        <dbReference type="ARBA" id="ARBA00022448"/>
    </source>
</evidence>
<dbReference type="PANTHER" id="PTHR11961">
    <property type="entry name" value="CYTOCHROME C"/>
    <property type="match status" value="1"/>
</dbReference>
<keyword evidence="2 6" id="KW-0349">Heme</keyword>
<reference evidence="9 10" key="1">
    <citation type="submission" date="2022-08" db="EMBL/GenBank/DDBJ databases">
        <title>Reclassification of Massilia species as members of the genera Telluria, Duganella, Pseudoduganella, Mokoshia gen. nov. and Zemynaea gen. nov. using orthogonal and non-orthogonal genome-based approaches.</title>
        <authorList>
            <person name="Bowman J.P."/>
        </authorList>
    </citation>
    <scope>NUCLEOTIDE SEQUENCE [LARGE SCALE GENOMIC DNA]</scope>
    <source>
        <strain evidence="9 10">JCM 31606</strain>
    </source>
</reference>